<dbReference type="AlphaFoldDB" id="A0A1T0ABZ8"/>
<keyword evidence="1" id="KW-1133">Transmembrane helix</keyword>
<organism evidence="2 4">
    <name type="scientific">Moraxella caviae</name>
    <dbReference type="NCBI Taxonomy" id="34060"/>
    <lineage>
        <taxon>Bacteria</taxon>
        <taxon>Pseudomonadati</taxon>
        <taxon>Pseudomonadota</taxon>
        <taxon>Gammaproteobacteria</taxon>
        <taxon>Moraxellales</taxon>
        <taxon>Moraxellaceae</taxon>
        <taxon>Moraxella</taxon>
    </lineage>
</organism>
<dbReference type="InterPro" id="IPR007495">
    <property type="entry name" value="NqrM"/>
</dbReference>
<evidence type="ECO:0000313" key="3">
    <source>
        <dbReference type="EMBL" id="STZ10484.1"/>
    </source>
</evidence>
<keyword evidence="4" id="KW-1185">Reference proteome</keyword>
<dbReference type="Proteomes" id="UP000190435">
    <property type="component" value="Unassembled WGS sequence"/>
</dbReference>
<reference evidence="2 4" key="1">
    <citation type="submission" date="2017-02" db="EMBL/GenBank/DDBJ databases">
        <title>Draft genome sequence of Moraxella caviae CCUG 355 type strain.</title>
        <authorList>
            <person name="Engstrom-Jakobsson H."/>
            <person name="Salva-Serra F."/>
            <person name="Thorell K."/>
            <person name="Gonzales-Siles L."/>
            <person name="Karlsson R."/>
            <person name="Boulund F."/>
            <person name="Engstrand L."/>
            <person name="Moore E."/>
        </authorList>
    </citation>
    <scope>NUCLEOTIDE SEQUENCE [LARGE SCALE GENOMIC DNA]</scope>
    <source>
        <strain evidence="2 4">CCUG 355</strain>
    </source>
</reference>
<dbReference type="EMBL" id="MUXU01000005">
    <property type="protein sequence ID" value="OOR93210.1"/>
    <property type="molecule type" value="Genomic_DNA"/>
</dbReference>
<feature type="transmembrane region" description="Helical" evidence="1">
    <location>
        <begin position="12"/>
        <end position="33"/>
    </location>
</feature>
<evidence type="ECO:0000313" key="5">
    <source>
        <dbReference type="Proteomes" id="UP000255279"/>
    </source>
</evidence>
<evidence type="ECO:0000313" key="2">
    <source>
        <dbReference type="EMBL" id="OOR93210.1"/>
    </source>
</evidence>
<dbReference type="Pfam" id="PF04400">
    <property type="entry name" value="NqrM"/>
    <property type="match status" value="1"/>
</dbReference>
<evidence type="ECO:0000256" key="1">
    <source>
        <dbReference type="SAM" id="Phobius"/>
    </source>
</evidence>
<reference evidence="3 5" key="2">
    <citation type="submission" date="2018-06" db="EMBL/GenBank/DDBJ databases">
        <authorList>
            <consortium name="Pathogen Informatics"/>
            <person name="Doyle S."/>
        </authorList>
    </citation>
    <scope>NUCLEOTIDE SEQUENCE [LARGE SCALE GENOMIC DNA]</scope>
    <source>
        <strain evidence="3 5">NCTC10293</strain>
    </source>
</reference>
<dbReference type="EMBL" id="UGQE01000001">
    <property type="protein sequence ID" value="STZ10484.1"/>
    <property type="molecule type" value="Genomic_DNA"/>
</dbReference>
<dbReference type="OrthoDB" id="5296227at2"/>
<sequence>MTSDLLQQFIPVFFVTLIVFGLFFLFMGVGYIVKKQPLKGSCGGVANLMGDEYCQFCGNDPNKCESQVADSKNLSDKAAKLGKQI</sequence>
<evidence type="ECO:0000313" key="4">
    <source>
        <dbReference type="Proteomes" id="UP000190435"/>
    </source>
</evidence>
<dbReference type="PANTHER" id="PTHR40691">
    <property type="entry name" value="(NA+)-NQR MATURATION NQRM"/>
    <property type="match status" value="1"/>
</dbReference>
<dbReference type="STRING" id="34060.B0181_00790"/>
<dbReference type="RefSeq" id="WP_115338088.1">
    <property type="nucleotide sequence ID" value="NZ_MUXU01000005.1"/>
</dbReference>
<name>A0A1T0ABZ8_9GAMM</name>
<proteinExistence type="predicted"/>
<gene>
    <name evidence="2" type="ORF">B0181_00790</name>
    <name evidence="3" type="ORF">NCTC10293_00819</name>
</gene>
<dbReference type="Proteomes" id="UP000255279">
    <property type="component" value="Unassembled WGS sequence"/>
</dbReference>
<dbReference type="PANTHER" id="PTHR40691:SF1">
    <property type="entry name" value="EXPORTED PROTEIN"/>
    <property type="match status" value="1"/>
</dbReference>
<keyword evidence="1" id="KW-0812">Transmembrane</keyword>
<accession>A0A1T0ABZ8</accession>
<keyword evidence="1" id="KW-0472">Membrane</keyword>
<protein>
    <submittedName>
        <fullName evidence="3">Protein of uncharacterized function (DUF539)</fullName>
    </submittedName>
</protein>